<feature type="compositionally biased region" description="Low complexity" evidence="6">
    <location>
        <begin position="337"/>
        <end position="351"/>
    </location>
</feature>
<evidence type="ECO:0000259" key="7">
    <source>
        <dbReference type="Pfam" id="PF04085"/>
    </source>
</evidence>
<organism evidence="8 9">
    <name type="scientific">Koribacter versatilis (strain Ellin345)</name>
    <dbReference type="NCBI Taxonomy" id="204669"/>
    <lineage>
        <taxon>Bacteria</taxon>
        <taxon>Pseudomonadati</taxon>
        <taxon>Acidobacteriota</taxon>
        <taxon>Terriglobia</taxon>
        <taxon>Terriglobales</taxon>
        <taxon>Candidatus Korobacteraceae</taxon>
        <taxon>Candidatus Korobacter</taxon>
    </lineage>
</organism>
<dbReference type="InterPro" id="IPR042175">
    <property type="entry name" value="Cell/Rod_MreC_2"/>
</dbReference>
<dbReference type="InterPro" id="IPR007221">
    <property type="entry name" value="MreC"/>
</dbReference>
<dbReference type="NCBIfam" id="NF010519">
    <property type="entry name" value="PRK13922.13-4"/>
    <property type="match status" value="1"/>
</dbReference>
<dbReference type="AlphaFoldDB" id="Q1IRN6"/>
<dbReference type="Gene3D" id="2.40.10.350">
    <property type="entry name" value="Rod shape-determining protein MreC, domain 2"/>
    <property type="match status" value="1"/>
</dbReference>
<comment type="similarity">
    <text evidence="1">Belongs to the MreC family.</text>
</comment>
<keyword evidence="5" id="KW-0175">Coiled coil</keyword>
<dbReference type="Gene3D" id="2.40.10.340">
    <property type="entry name" value="Rod shape-determining protein MreC, domain 1"/>
    <property type="match status" value="1"/>
</dbReference>
<evidence type="ECO:0000256" key="6">
    <source>
        <dbReference type="SAM" id="MobiDB-lite"/>
    </source>
</evidence>
<dbReference type="PANTHER" id="PTHR34138:SF1">
    <property type="entry name" value="CELL SHAPE-DETERMINING PROTEIN MREC"/>
    <property type="match status" value="1"/>
</dbReference>
<dbReference type="RefSeq" id="WP_011522266.1">
    <property type="nucleotide sequence ID" value="NC_008009.1"/>
</dbReference>
<name>Q1IRN6_KORVE</name>
<dbReference type="PANTHER" id="PTHR34138">
    <property type="entry name" value="CELL SHAPE-DETERMINING PROTEIN MREC"/>
    <property type="match status" value="1"/>
</dbReference>
<gene>
    <name evidence="8" type="ordered locus">Acid345_1462</name>
</gene>
<evidence type="ECO:0000256" key="3">
    <source>
        <dbReference type="ARBA" id="ARBA00022960"/>
    </source>
</evidence>
<feature type="region of interest" description="Disordered" evidence="6">
    <location>
        <begin position="295"/>
        <end position="359"/>
    </location>
</feature>
<dbReference type="STRING" id="204669.Acid345_1462"/>
<evidence type="ECO:0000313" key="9">
    <source>
        <dbReference type="Proteomes" id="UP000002432"/>
    </source>
</evidence>
<protein>
    <recommendedName>
        <fullName evidence="2">Cell shape-determining protein MreC</fullName>
    </recommendedName>
    <alternativeName>
        <fullName evidence="4">Cell shape protein MreC</fullName>
    </alternativeName>
</protein>
<evidence type="ECO:0000256" key="5">
    <source>
        <dbReference type="SAM" id="Coils"/>
    </source>
</evidence>
<dbReference type="EMBL" id="CP000360">
    <property type="protein sequence ID" value="ABF40464.1"/>
    <property type="molecule type" value="Genomic_DNA"/>
</dbReference>
<dbReference type="GO" id="GO:0005886">
    <property type="term" value="C:plasma membrane"/>
    <property type="evidence" value="ECO:0007669"/>
    <property type="project" value="TreeGrafter"/>
</dbReference>
<keyword evidence="9" id="KW-1185">Reference proteome</keyword>
<sequence length="359" mass="39034">MESFLSRHKNLIALAIVLVGQIMGLAMQVKINSQGGMSLMRLWSISAITPIEKLLVHGQRGVFNGWSNYFWLRGVRKDNEQLRDQIEKMRLDQVRLQQDALQARRLQALFDFKEQFISETMPAQVIGSSGTDQSRILYIDKGSNDGLRADLAVISPDGIVGKVLRVLPTTSQILMINDQLSGVGATLEKTRLQGILAGQPNGTLIIKYIMKDEKVEAGESVVTSGGDRVFPKGLPIGKVVESSGGKDMFLNIRVEPAANLSKIEEVLVVTKVVERQRTEDETNGPVKAADILAQRLPTVPKQAQKLDPNGKPIPDDPNAVKVASPVTPNGDAPKTMPANPAAPKASQPKPKTSGEAPQQ</sequence>
<evidence type="ECO:0000256" key="1">
    <source>
        <dbReference type="ARBA" id="ARBA00009369"/>
    </source>
</evidence>
<feature type="domain" description="Rod shape-determining protein MreC beta-barrel core" evidence="7">
    <location>
        <begin position="125"/>
        <end position="269"/>
    </location>
</feature>
<reference evidence="8 9" key="1">
    <citation type="journal article" date="2009" name="Appl. Environ. Microbiol.">
        <title>Three genomes from the phylum Acidobacteria provide insight into the lifestyles of these microorganisms in soils.</title>
        <authorList>
            <person name="Ward N.L."/>
            <person name="Challacombe J.F."/>
            <person name="Janssen P.H."/>
            <person name="Henrissat B."/>
            <person name="Coutinho P.M."/>
            <person name="Wu M."/>
            <person name="Xie G."/>
            <person name="Haft D.H."/>
            <person name="Sait M."/>
            <person name="Badger J."/>
            <person name="Barabote R.D."/>
            <person name="Bradley B."/>
            <person name="Brettin T.S."/>
            <person name="Brinkac L.M."/>
            <person name="Bruce D."/>
            <person name="Creasy T."/>
            <person name="Daugherty S.C."/>
            <person name="Davidsen T.M."/>
            <person name="DeBoy R.T."/>
            <person name="Detter J.C."/>
            <person name="Dodson R.J."/>
            <person name="Durkin A.S."/>
            <person name="Ganapathy A."/>
            <person name="Gwinn-Giglio M."/>
            <person name="Han C.S."/>
            <person name="Khouri H."/>
            <person name="Kiss H."/>
            <person name="Kothari S.P."/>
            <person name="Madupu R."/>
            <person name="Nelson K.E."/>
            <person name="Nelson W.C."/>
            <person name="Paulsen I."/>
            <person name="Penn K."/>
            <person name="Ren Q."/>
            <person name="Rosovitz M.J."/>
            <person name="Selengut J.D."/>
            <person name="Shrivastava S."/>
            <person name="Sullivan S.A."/>
            <person name="Tapia R."/>
            <person name="Thompson L.S."/>
            <person name="Watkins K.L."/>
            <person name="Yang Q."/>
            <person name="Yu C."/>
            <person name="Zafar N."/>
            <person name="Zhou L."/>
            <person name="Kuske C.R."/>
        </authorList>
    </citation>
    <scope>NUCLEOTIDE SEQUENCE [LARGE SCALE GENOMIC DNA]</scope>
    <source>
        <strain evidence="8 9">Ellin345</strain>
    </source>
</reference>
<evidence type="ECO:0000256" key="4">
    <source>
        <dbReference type="ARBA" id="ARBA00032089"/>
    </source>
</evidence>
<dbReference type="HOGENOM" id="CLU_042663_1_0_0"/>
<dbReference type="NCBIfam" id="TIGR00219">
    <property type="entry name" value="mreC"/>
    <property type="match status" value="1"/>
</dbReference>
<dbReference type="InterPro" id="IPR055342">
    <property type="entry name" value="MreC_beta-barrel_core"/>
</dbReference>
<evidence type="ECO:0000313" key="8">
    <source>
        <dbReference type="EMBL" id="ABF40464.1"/>
    </source>
</evidence>
<accession>Q1IRN6</accession>
<dbReference type="eggNOG" id="COG1792">
    <property type="taxonomic scope" value="Bacteria"/>
</dbReference>
<feature type="coiled-coil region" evidence="5">
    <location>
        <begin position="72"/>
        <end position="99"/>
    </location>
</feature>
<dbReference type="EnsemblBacteria" id="ABF40464">
    <property type="protein sequence ID" value="ABF40464"/>
    <property type="gene ID" value="Acid345_1462"/>
</dbReference>
<evidence type="ECO:0000256" key="2">
    <source>
        <dbReference type="ARBA" id="ARBA00013855"/>
    </source>
</evidence>
<dbReference type="InterPro" id="IPR042177">
    <property type="entry name" value="Cell/Rod_1"/>
</dbReference>
<dbReference type="KEGG" id="aba:Acid345_1462"/>
<dbReference type="Proteomes" id="UP000002432">
    <property type="component" value="Chromosome"/>
</dbReference>
<dbReference type="Pfam" id="PF04085">
    <property type="entry name" value="MreC"/>
    <property type="match status" value="1"/>
</dbReference>
<proteinExistence type="inferred from homology"/>
<dbReference type="GO" id="GO:0008360">
    <property type="term" value="P:regulation of cell shape"/>
    <property type="evidence" value="ECO:0007669"/>
    <property type="project" value="UniProtKB-KW"/>
</dbReference>
<dbReference type="OrthoDB" id="9792313at2"/>
<keyword evidence="3" id="KW-0133">Cell shape</keyword>